<dbReference type="SUPFAM" id="SSF100879">
    <property type="entry name" value="Lesion bypass DNA polymerase (Y-family), little finger domain"/>
    <property type="match status" value="1"/>
</dbReference>
<proteinExistence type="inferred from homology"/>
<comment type="subcellular location">
    <subcellularLocation>
        <location evidence="5">Cytoplasm</location>
    </subcellularLocation>
</comment>
<keyword evidence="3 5" id="KW-0235">DNA replication</keyword>
<dbReference type="PANTHER" id="PTHR11076:SF33">
    <property type="entry name" value="DNA POLYMERASE KAPPA"/>
    <property type="match status" value="1"/>
</dbReference>
<evidence type="ECO:0000256" key="2">
    <source>
        <dbReference type="ARBA" id="ARBA00022457"/>
    </source>
</evidence>
<keyword evidence="5" id="KW-0460">Magnesium</keyword>
<feature type="domain" description="UmuC" evidence="7">
    <location>
        <begin position="1597"/>
        <end position="1779"/>
    </location>
</feature>
<keyword evidence="5" id="KW-0548">Nucleotidyltransferase</keyword>
<dbReference type="GO" id="GO:0042276">
    <property type="term" value="P:error-prone translesion synthesis"/>
    <property type="evidence" value="ECO:0007669"/>
    <property type="project" value="TreeGrafter"/>
</dbReference>
<keyword evidence="5" id="KW-0238">DNA-binding</keyword>
<evidence type="ECO:0000313" key="9">
    <source>
        <dbReference type="Proteomes" id="UP000265964"/>
    </source>
</evidence>
<keyword evidence="4 5" id="KW-0239">DNA-directed DNA polymerase</keyword>
<dbReference type="InterPro" id="IPR043502">
    <property type="entry name" value="DNA/RNA_pol_sf"/>
</dbReference>
<feature type="binding site" evidence="5">
    <location>
        <position position="1697"/>
    </location>
    <ligand>
        <name>Mg(2+)</name>
        <dbReference type="ChEBI" id="CHEBI:18420"/>
    </ligand>
</feature>
<comment type="caution">
    <text evidence="8">The sequence shown here is derived from an EMBL/GenBank/DDBJ whole genome shotgun (WGS) entry which is preliminary data.</text>
</comment>
<gene>
    <name evidence="5" type="primary">dinB</name>
    <name evidence="8" type="ORF">CKF59_02905</name>
</gene>
<evidence type="ECO:0000256" key="3">
    <source>
        <dbReference type="ARBA" id="ARBA00022705"/>
    </source>
</evidence>
<dbReference type="RefSeq" id="WP_119534487.1">
    <property type="nucleotide sequence ID" value="NZ_NRJF01000070.1"/>
</dbReference>
<dbReference type="GO" id="GO:0003887">
    <property type="term" value="F:DNA-directed DNA polymerase activity"/>
    <property type="evidence" value="ECO:0007669"/>
    <property type="project" value="UniProtKB-UniRule"/>
</dbReference>
<comment type="similarity">
    <text evidence="1 5">Belongs to the DNA polymerase type-Y family.</text>
</comment>
<dbReference type="Gene3D" id="3.40.1170.60">
    <property type="match status" value="1"/>
</dbReference>
<keyword evidence="5" id="KW-0808">Transferase</keyword>
<dbReference type="Gene3D" id="1.10.150.20">
    <property type="entry name" value="5' to 3' exonuclease, C-terminal subdomain"/>
    <property type="match status" value="1"/>
</dbReference>
<dbReference type="SUPFAM" id="SSF56672">
    <property type="entry name" value="DNA/RNA polymerases"/>
    <property type="match status" value="1"/>
</dbReference>
<keyword evidence="5" id="KW-0227">DNA damage</keyword>
<comment type="catalytic activity">
    <reaction evidence="5">
        <text>DNA(n) + a 2'-deoxyribonucleoside 5'-triphosphate = DNA(n+1) + diphosphate</text>
        <dbReference type="Rhea" id="RHEA:22508"/>
        <dbReference type="Rhea" id="RHEA-COMP:17339"/>
        <dbReference type="Rhea" id="RHEA-COMP:17340"/>
        <dbReference type="ChEBI" id="CHEBI:33019"/>
        <dbReference type="ChEBI" id="CHEBI:61560"/>
        <dbReference type="ChEBI" id="CHEBI:173112"/>
        <dbReference type="EC" id="2.7.7.7"/>
    </reaction>
</comment>
<dbReference type="InterPro" id="IPR022880">
    <property type="entry name" value="DNApol_IV"/>
</dbReference>
<dbReference type="PROSITE" id="PS50173">
    <property type="entry name" value="UMUC"/>
    <property type="match status" value="1"/>
</dbReference>
<comment type="subunit">
    <text evidence="5">Monomer.</text>
</comment>
<dbReference type="InterPro" id="IPR036775">
    <property type="entry name" value="DNA_pol_Y-fam_lit_finger_sf"/>
</dbReference>
<dbReference type="InterPro" id="IPR001126">
    <property type="entry name" value="UmuC"/>
</dbReference>
<dbReference type="GO" id="GO:0005829">
    <property type="term" value="C:cytosol"/>
    <property type="evidence" value="ECO:0007669"/>
    <property type="project" value="TreeGrafter"/>
</dbReference>
<dbReference type="CDD" id="cd03586">
    <property type="entry name" value="PolY_Pol_IV_kappa"/>
    <property type="match status" value="1"/>
</dbReference>
<accession>A0A3A1YES7</accession>
<evidence type="ECO:0000256" key="5">
    <source>
        <dbReference type="HAMAP-Rule" id="MF_01113"/>
    </source>
</evidence>
<dbReference type="PANTHER" id="PTHR11076">
    <property type="entry name" value="DNA REPAIR POLYMERASE UMUC / TRANSFERASE FAMILY MEMBER"/>
    <property type="match status" value="1"/>
</dbReference>
<dbReference type="Proteomes" id="UP000265964">
    <property type="component" value="Unassembled WGS sequence"/>
</dbReference>
<keyword evidence="5" id="KW-0479">Metal-binding</keyword>
<evidence type="ECO:0000256" key="1">
    <source>
        <dbReference type="ARBA" id="ARBA00010945"/>
    </source>
</evidence>
<keyword evidence="9" id="KW-1185">Reference proteome</keyword>
<protein>
    <recommendedName>
        <fullName evidence="5">DNA polymerase IV</fullName>
        <shortName evidence="5">Pol IV</shortName>
        <ecNumber evidence="5">2.7.7.7</ecNumber>
    </recommendedName>
</protein>
<evidence type="ECO:0000259" key="7">
    <source>
        <dbReference type="PROSITE" id="PS50173"/>
    </source>
</evidence>
<dbReference type="InterPro" id="IPR043128">
    <property type="entry name" value="Rev_trsase/Diguanyl_cyclase"/>
</dbReference>
<dbReference type="EMBL" id="NRJF01000070">
    <property type="protein sequence ID" value="RIY36185.1"/>
    <property type="molecule type" value="Genomic_DNA"/>
</dbReference>
<dbReference type="GO" id="GO:0000287">
    <property type="term" value="F:magnesium ion binding"/>
    <property type="evidence" value="ECO:0007669"/>
    <property type="project" value="UniProtKB-UniRule"/>
</dbReference>
<keyword evidence="2 5" id="KW-0515">Mutator protein</keyword>
<comment type="cofactor">
    <cofactor evidence="5">
        <name>Mg(2+)</name>
        <dbReference type="ChEBI" id="CHEBI:18420"/>
    </cofactor>
    <text evidence="5">Binds 2 magnesium ions per subunit.</text>
</comment>
<keyword evidence="5" id="KW-0234">DNA repair</keyword>
<name>A0A3A1YES7_9GAMM</name>
<evidence type="ECO:0000256" key="6">
    <source>
        <dbReference type="SAM" id="Coils"/>
    </source>
</evidence>
<sequence>MARNTSNSKIRPPHYSFTQLKELSFQAAVALFPTIAQQKPAPFTPQASYAENLELFYAQQQKDQQLQKQAIKTLKRKEVLSSLNLKAEQISNGQTRELLKYVQEDLHLLLEAEAQANFVGPPALPTLENAPASFLGHKIIQEYTEQLRLDIYALQLTYPKIVNYLNYRLEELLLPHELQEQRLAELHTYFQEQIDHKVKRMSILRAFMPIITSKGNQNKPQLIIERIFALQDLLALKLKALEQQYQRSQQVLALHNWQVFNLKAQLLASHQQLGYLQRTLSSQRYPQTQLIQALKQQQQTSKQLETQLAQALYQSQLLSQGKKQLEVALAHVQQQVAEPRIVDLFELPLLHPLFALITDPQRSLEEKWAIIASELVAPSVPQLDGHLEPIFDPFVQFDDPEYFSRLILTPEHLKQLGTKSPSSLEHIQEALLSLQQAIPLQEPRFLNRGAVTSSSLETNTLILEQDKLVLNQQLLGSVPSYQHIFSLQKYGIDLSQMPEVVPQVFTPEYQQSYLEKLQLAQAQTQKHPKTLASPRRLMTAEEVASNDAQKITLTQPQVPSAYEQNQQLQAQVMRKLHNYEQQGDYQGAFTYLLKQTKEHQPTWAHLQLTNDSFGLGNSFSFLPLAPTPLYHLGLSQQLSRGANNSFAFYQRLAPLLQQLHLSYNKINPQRDYWYSLTPSQILLQLETKIWQPQVLQAELTLDPYLQARGEDTPRVEFKRQANPQIQEKFLLAPQTLERVRNRDLRVYSKVFWSNHLHYKFVAQKLASQGKLLATDYADLSQGHLQSTGFVNYLHLYELLAQGLASTTKNTGEAQAQAPQKLPRKLFGKDLALPLESEIRVNKDKINPKPQALAKTQASTIALASSKTLTPLSSKEQRYQSYVLQQQEHVRELLLSKQNLTPLSKKFLQSEQRQQERKRQTQLEKRDFFAQRAYLPQHQQQLEQQIQYQSAHKQNLTLLSLSQSSNSKLSPNREARTKKLNLNQEKITRHNQQNSLLETTFKANSRISFSASLKKYLTPANPKELTSILMASEAPTSILECDLEDYLLRINFASHSGQQLFTLKNTPEQWLFYSPYTDTAVLRASYNPSYNLALMNLAYTQSRLALTPKSKEFYLSYYYSFYKGFSDFALEQKQRALELIPTNLGQYLIYLYPELHPGYHRYSQQKIQHLARVETLSKNYNLSAQAQFKQIFTPVTHDNLAFTSLMATHELFNCQALVNLSKLELTTYRQDLLYGYLGNLMTRTPMSVVPQKQGVNLLYSSLDLSTSNSSQEQKLTATQVWVTSRGYGIKRTPQGVLELPLATQELVPWRLLSKQAPLKWQQAQARLDLAVTEANFAHQLQSQAQQYYQEYVAYQQIYNFPTLLKRTTRYPHYVPVNYYPHLYAQSSTPAGNRDIVYPLYGQATTNPLTGEIWIEGEPNFYLPSIPETIATPLRRSLVYNIFAEIEHQVAPGMRFAPMYHQGNDMFFKDYPQELEMSLTPEQYLAYYYAWQKEVHNYHAEIIALLNQRYFKKDHLLHKDITYANYEMRPLGVYNRQQLEHLALMSIPEFLEEMKMHHLLPNIRQALASKSQLYLPDMHVETLSKLDLDRLTPTFERVILHCDMNNCFASITMQENPLLKNHAVIIAGDPEERKGIVVAASYEAKAFGVRTTEPLVQALKKCPGAIVVAPNFADYQRYSRLANLIYRSYTPLVEQFSIDEVWMDVTEIVQKYDSPVALATQIKEHIKRELGITISVGVSFNKTFAKLGSDLKKPDAVTYITPHNYREIVWNRPVNELIGVGSATLSKLQALGIRQIGDLALTARETLHQELGWHGVNLWLDANGLDFVAVKAGDAYDETKSIGRGTTLKTDAYKVADFVSTLEYLSNLVSEALAQKNLLAAGIQISVKDNTFKSFSWQEQLELPTLVAADLLHKGLELFNKHYSWLHPVRAITIRVFNLTPYTREFPATWYQDFSAHIRKNEQQRAIHEVNAQLVDEDRDLILAHSKDFTYFSEIPWSTLVKNLSENL</sequence>
<dbReference type="GO" id="GO:0006281">
    <property type="term" value="P:DNA repair"/>
    <property type="evidence" value="ECO:0007669"/>
    <property type="project" value="UniProtKB-UniRule"/>
</dbReference>
<dbReference type="Gene3D" id="3.30.1490.100">
    <property type="entry name" value="DNA polymerase, Y-family, little finger domain"/>
    <property type="match status" value="1"/>
</dbReference>
<dbReference type="GO" id="GO:0003684">
    <property type="term" value="F:damaged DNA binding"/>
    <property type="evidence" value="ECO:0007669"/>
    <property type="project" value="InterPro"/>
</dbReference>
<dbReference type="Pfam" id="PF00817">
    <property type="entry name" value="IMS"/>
    <property type="match status" value="1"/>
</dbReference>
<organism evidence="8 9">
    <name type="scientific">Psittacicella gerlachiana</name>
    <dbReference type="NCBI Taxonomy" id="2028574"/>
    <lineage>
        <taxon>Bacteria</taxon>
        <taxon>Pseudomonadati</taxon>
        <taxon>Pseudomonadota</taxon>
        <taxon>Gammaproteobacteria</taxon>
        <taxon>Pasteurellales</taxon>
        <taxon>Psittacicellaceae</taxon>
        <taxon>Psittacicella</taxon>
    </lineage>
</organism>
<evidence type="ECO:0000313" key="8">
    <source>
        <dbReference type="EMBL" id="RIY36185.1"/>
    </source>
</evidence>
<dbReference type="GO" id="GO:0006261">
    <property type="term" value="P:DNA-templated DNA replication"/>
    <property type="evidence" value="ECO:0007669"/>
    <property type="project" value="UniProtKB-UniRule"/>
</dbReference>
<feature type="site" description="Substrate discrimination" evidence="5">
    <location>
        <position position="1606"/>
    </location>
</feature>
<feature type="binding site" evidence="5">
    <location>
        <position position="1601"/>
    </location>
    <ligand>
        <name>Mg(2+)</name>
        <dbReference type="ChEBI" id="CHEBI:18420"/>
    </ligand>
</feature>
<dbReference type="OrthoDB" id="9808813at2"/>
<dbReference type="InterPro" id="IPR017961">
    <property type="entry name" value="DNA_pol_Y-fam_little_finger"/>
</dbReference>
<dbReference type="HAMAP" id="MF_01113">
    <property type="entry name" value="DNApol_IV"/>
    <property type="match status" value="1"/>
</dbReference>
<keyword evidence="6" id="KW-0175">Coiled coil</keyword>
<feature type="coiled-coil region" evidence="6">
    <location>
        <begin position="287"/>
        <end position="314"/>
    </location>
</feature>
<dbReference type="Pfam" id="PF11799">
    <property type="entry name" value="IMS_C"/>
    <property type="match status" value="1"/>
</dbReference>
<keyword evidence="5" id="KW-0963">Cytoplasm</keyword>
<dbReference type="InterPro" id="IPR050116">
    <property type="entry name" value="DNA_polymerase-Y"/>
</dbReference>
<feature type="active site" evidence="5">
    <location>
        <position position="1698"/>
    </location>
</feature>
<dbReference type="EC" id="2.7.7.7" evidence="5"/>
<reference evidence="8 9" key="1">
    <citation type="submission" date="2017-08" db="EMBL/GenBank/DDBJ databases">
        <title>Reclassification of Bisgaard taxon 37 and 44.</title>
        <authorList>
            <person name="Christensen H."/>
        </authorList>
    </citation>
    <scope>NUCLEOTIDE SEQUENCE [LARGE SCALE GENOMIC DNA]</scope>
    <source>
        <strain evidence="8 9">EEAB3T1</strain>
    </source>
</reference>
<dbReference type="GO" id="GO:0009432">
    <property type="term" value="P:SOS response"/>
    <property type="evidence" value="ECO:0007669"/>
    <property type="project" value="TreeGrafter"/>
</dbReference>
<evidence type="ECO:0000256" key="4">
    <source>
        <dbReference type="ARBA" id="ARBA00022932"/>
    </source>
</evidence>
<comment type="function">
    <text evidence="5">Poorly processive, error-prone DNA polymerase involved in untargeted mutagenesis. Copies undamaged DNA at stalled replication forks, which arise in vivo from mismatched or misaligned primer ends. These misaligned primers can be extended by PolIV. Exhibits no 3'-5' exonuclease (proofreading) activity. May be involved in translesional synthesis, in conjunction with the beta clamp from PolIII.</text>
</comment>
<dbReference type="Gene3D" id="3.30.70.270">
    <property type="match status" value="1"/>
</dbReference>